<keyword evidence="2" id="KW-1185">Reference proteome</keyword>
<gene>
    <name evidence="1" type="ORF">HPB49_024929</name>
</gene>
<proteinExistence type="predicted"/>
<sequence>MWKSRSSGTGQEKGPPGFPGPPGEAGLPGIKGPKGEMGKMGTPGAPGKPGPMGPAGLQGDVGLPGDKGDKGQMGPLGLQGPTGPPGPPGPAGAPGLRGSPGPAGDVGAPGLVGPPGQPGSVGAPGDKGMKGDRGKRGPKGHSGLLGRTGAKGDTGEKGEKGQRGDTGPPGPQGPQGPMGLEGAKGSDGPQGEPGPPGEGPQIPPEMLFQRDRHNRFKRSLEKLDNSSVKDNYIVTSGDDDDTGNDEHNSTLTAEPLSEASFERINRTLTHIFANVYIMRREIEQIRRPVGSQPNPSRSCRDLKLAYPDTPDGWYWVDPNLGVPDDAVRAYCGMRAGGETCVFADGGEDSVRIARWEKPSSHAADNGSLSWFSQLKGGFRVGYRTVGDVQLRFLGLLSTGAYQNFTFVCNNVNAWYSQRTKDHAHALRFRGRNAALISFEKNSPTVPVDDCQYRDGKTVFVFKTKEPAILPIVDFQPSDFGGEHQSFGFEIGPVCFQ</sequence>
<reference evidence="1" key="1">
    <citation type="submission" date="2020-05" db="EMBL/GenBank/DDBJ databases">
        <title>Large-scale comparative analyses of tick genomes elucidate their genetic diversity and vector capacities.</title>
        <authorList>
            <person name="Jia N."/>
            <person name="Wang J."/>
            <person name="Shi W."/>
            <person name="Du L."/>
            <person name="Sun Y."/>
            <person name="Zhan W."/>
            <person name="Jiang J."/>
            <person name="Wang Q."/>
            <person name="Zhang B."/>
            <person name="Ji P."/>
            <person name="Sakyi L.B."/>
            <person name="Cui X."/>
            <person name="Yuan T."/>
            <person name="Jiang B."/>
            <person name="Yang W."/>
            <person name="Lam T.T.-Y."/>
            <person name="Chang Q."/>
            <person name="Ding S."/>
            <person name="Wang X."/>
            <person name="Zhu J."/>
            <person name="Ruan X."/>
            <person name="Zhao L."/>
            <person name="Wei J."/>
            <person name="Que T."/>
            <person name="Du C."/>
            <person name="Cheng J."/>
            <person name="Dai P."/>
            <person name="Han X."/>
            <person name="Huang E."/>
            <person name="Gao Y."/>
            <person name="Liu J."/>
            <person name="Shao H."/>
            <person name="Ye R."/>
            <person name="Li L."/>
            <person name="Wei W."/>
            <person name="Wang X."/>
            <person name="Wang C."/>
            <person name="Yang T."/>
            <person name="Huo Q."/>
            <person name="Li W."/>
            <person name="Guo W."/>
            <person name="Chen H."/>
            <person name="Zhou L."/>
            <person name="Ni X."/>
            <person name="Tian J."/>
            <person name="Zhou Y."/>
            <person name="Sheng Y."/>
            <person name="Liu T."/>
            <person name="Pan Y."/>
            <person name="Xia L."/>
            <person name="Li J."/>
            <person name="Zhao F."/>
            <person name="Cao W."/>
        </authorList>
    </citation>
    <scope>NUCLEOTIDE SEQUENCE</scope>
    <source>
        <strain evidence="1">Dsil-2018</strain>
    </source>
</reference>
<name>A0ACB8E4S5_DERSI</name>
<comment type="caution">
    <text evidence="1">The sequence shown here is derived from an EMBL/GenBank/DDBJ whole genome shotgun (WGS) entry which is preliminary data.</text>
</comment>
<dbReference type="EMBL" id="CM023470">
    <property type="protein sequence ID" value="KAH7981508.1"/>
    <property type="molecule type" value="Genomic_DNA"/>
</dbReference>
<evidence type="ECO:0000313" key="2">
    <source>
        <dbReference type="Proteomes" id="UP000821865"/>
    </source>
</evidence>
<evidence type="ECO:0000313" key="1">
    <source>
        <dbReference type="EMBL" id="KAH7981508.1"/>
    </source>
</evidence>
<protein>
    <submittedName>
        <fullName evidence="1">Uncharacterized protein</fullName>
    </submittedName>
</protein>
<dbReference type="Proteomes" id="UP000821865">
    <property type="component" value="Chromosome 1"/>
</dbReference>
<organism evidence="1 2">
    <name type="scientific">Dermacentor silvarum</name>
    <name type="common">Tick</name>
    <dbReference type="NCBI Taxonomy" id="543639"/>
    <lineage>
        <taxon>Eukaryota</taxon>
        <taxon>Metazoa</taxon>
        <taxon>Ecdysozoa</taxon>
        <taxon>Arthropoda</taxon>
        <taxon>Chelicerata</taxon>
        <taxon>Arachnida</taxon>
        <taxon>Acari</taxon>
        <taxon>Parasitiformes</taxon>
        <taxon>Ixodida</taxon>
        <taxon>Ixodoidea</taxon>
        <taxon>Ixodidae</taxon>
        <taxon>Rhipicephalinae</taxon>
        <taxon>Dermacentor</taxon>
    </lineage>
</organism>
<accession>A0ACB8E4S5</accession>